<evidence type="ECO:0000256" key="8">
    <source>
        <dbReference type="ARBA" id="ARBA00022827"/>
    </source>
</evidence>
<dbReference type="GO" id="GO:0006747">
    <property type="term" value="P:FAD biosynthetic process"/>
    <property type="evidence" value="ECO:0007669"/>
    <property type="project" value="UniProtKB-UniPathway"/>
</dbReference>
<reference evidence="12 13" key="1">
    <citation type="submission" date="2019-03" db="EMBL/GenBank/DDBJ databases">
        <title>Complete genome sequence of Spiroplasma gladiatoris TG-1 (DSM 22552).</title>
        <authorList>
            <person name="Lin Y.-C."/>
            <person name="Chou L."/>
            <person name="Kuo C.-H."/>
        </authorList>
    </citation>
    <scope>NUCLEOTIDE SEQUENCE [LARGE SCALE GENOMIC DNA]</scope>
    <source>
        <strain evidence="12 13">TG-1</strain>
    </source>
</reference>
<gene>
    <name evidence="12" type="primary">ribC</name>
    <name evidence="12" type="ORF">SGLAD_v1c04040</name>
</gene>
<evidence type="ECO:0000256" key="5">
    <source>
        <dbReference type="ARBA" id="ARBA00022679"/>
    </source>
</evidence>
<dbReference type="Proteomes" id="UP000294309">
    <property type="component" value="Chromosome"/>
</dbReference>
<dbReference type="Pfam" id="PF06574">
    <property type="entry name" value="FAD_syn"/>
    <property type="match status" value="1"/>
</dbReference>
<sequence>MQLIDIDFTKLNYNFNKKNTICIGFFDGVHKLHQKIMLKTKSIAKENNESFSIMTFSKKVSDFLKNQSNNLQSKKVKYQILQNLFEPDYLFEIQVNKKTISKSKSEFISYLKDILNANHIIVGSDFTFGYKREGKIDDLYEAFGKENVYVFNRNFNYSTSNLKQLLYEGKIEQLNDKIGYFYKVILKKIPNKSNTYKIHQSNSILKNGYYLCSINNKEIKIKFENNVTYLKNEFNYFDSISIEIIKYLNK</sequence>
<evidence type="ECO:0000256" key="6">
    <source>
        <dbReference type="ARBA" id="ARBA00022695"/>
    </source>
</evidence>
<feature type="domain" description="FAD synthetase" evidence="11">
    <location>
        <begin position="16"/>
        <end position="146"/>
    </location>
</feature>
<evidence type="ECO:0000256" key="3">
    <source>
        <dbReference type="ARBA" id="ARBA00022630"/>
    </source>
</evidence>
<keyword evidence="12" id="KW-0418">Kinase</keyword>
<dbReference type="EMBL" id="CP038013">
    <property type="protein sequence ID" value="QBQ07603.1"/>
    <property type="molecule type" value="Genomic_DNA"/>
</dbReference>
<dbReference type="KEGG" id="sgq:SGLAD_v1c04040"/>
<dbReference type="RefSeq" id="WP_134297396.1">
    <property type="nucleotide sequence ID" value="NZ_CP038013.1"/>
</dbReference>
<keyword evidence="3" id="KW-0285">Flavoprotein</keyword>
<evidence type="ECO:0000256" key="1">
    <source>
        <dbReference type="ARBA" id="ARBA00004726"/>
    </source>
</evidence>
<protein>
    <recommendedName>
        <fullName evidence="2">FAD synthase</fullName>
        <ecNumber evidence="2">2.7.7.2</ecNumber>
    </recommendedName>
</protein>
<dbReference type="UniPathway" id="UPA00277">
    <property type="reaction ID" value="UER00407"/>
</dbReference>
<comment type="catalytic activity">
    <reaction evidence="10">
        <text>FMN + ATP + H(+) = FAD + diphosphate</text>
        <dbReference type="Rhea" id="RHEA:17237"/>
        <dbReference type="ChEBI" id="CHEBI:15378"/>
        <dbReference type="ChEBI" id="CHEBI:30616"/>
        <dbReference type="ChEBI" id="CHEBI:33019"/>
        <dbReference type="ChEBI" id="CHEBI:57692"/>
        <dbReference type="ChEBI" id="CHEBI:58210"/>
        <dbReference type="EC" id="2.7.7.2"/>
    </reaction>
</comment>
<accession>A0A4P7AIQ4</accession>
<dbReference type="GO" id="GO:0003919">
    <property type="term" value="F:FMN adenylyltransferase activity"/>
    <property type="evidence" value="ECO:0007669"/>
    <property type="project" value="UniProtKB-EC"/>
</dbReference>
<dbReference type="GO" id="GO:0016301">
    <property type="term" value="F:kinase activity"/>
    <property type="evidence" value="ECO:0007669"/>
    <property type="project" value="UniProtKB-KW"/>
</dbReference>
<evidence type="ECO:0000256" key="4">
    <source>
        <dbReference type="ARBA" id="ARBA00022643"/>
    </source>
</evidence>
<keyword evidence="13" id="KW-1185">Reference proteome</keyword>
<keyword evidence="9" id="KW-0067">ATP-binding</keyword>
<dbReference type="SUPFAM" id="SSF52374">
    <property type="entry name" value="Nucleotidylyl transferase"/>
    <property type="match status" value="1"/>
</dbReference>
<organism evidence="12 13">
    <name type="scientific">Spiroplasma gladiatoris</name>
    <dbReference type="NCBI Taxonomy" id="2143"/>
    <lineage>
        <taxon>Bacteria</taxon>
        <taxon>Bacillati</taxon>
        <taxon>Mycoplasmatota</taxon>
        <taxon>Mollicutes</taxon>
        <taxon>Entomoplasmatales</taxon>
        <taxon>Spiroplasmataceae</taxon>
        <taxon>Spiroplasma</taxon>
    </lineage>
</organism>
<dbReference type="InterPro" id="IPR015864">
    <property type="entry name" value="FAD_synthase"/>
</dbReference>
<keyword evidence="4" id="KW-0288">FMN</keyword>
<dbReference type="Gene3D" id="3.40.50.620">
    <property type="entry name" value="HUPs"/>
    <property type="match status" value="1"/>
</dbReference>
<proteinExistence type="predicted"/>
<dbReference type="EC" id="2.7.7.2" evidence="2"/>
<comment type="pathway">
    <text evidence="1">Cofactor biosynthesis; FAD biosynthesis; FAD from FMN: step 1/1.</text>
</comment>
<evidence type="ECO:0000256" key="7">
    <source>
        <dbReference type="ARBA" id="ARBA00022741"/>
    </source>
</evidence>
<name>A0A4P7AIQ4_9MOLU</name>
<keyword evidence="6 12" id="KW-0548">Nucleotidyltransferase</keyword>
<dbReference type="GO" id="GO:0005524">
    <property type="term" value="F:ATP binding"/>
    <property type="evidence" value="ECO:0007669"/>
    <property type="project" value="UniProtKB-KW"/>
</dbReference>
<dbReference type="InterPro" id="IPR014729">
    <property type="entry name" value="Rossmann-like_a/b/a_fold"/>
</dbReference>
<evidence type="ECO:0000313" key="13">
    <source>
        <dbReference type="Proteomes" id="UP000294309"/>
    </source>
</evidence>
<dbReference type="GO" id="GO:0009231">
    <property type="term" value="P:riboflavin biosynthetic process"/>
    <property type="evidence" value="ECO:0007669"/>
    <property type="project" value="InterPro"/>
</dbReference>
<dbReference type="OrthoDB" id="9803667at2"/>
<evidence type="ECO:0000256" key="10">
    <source>
        <dbReference type="ARBA" id="ARBA00049494"/>
    </source>
</evidence>
<evidence type="ECO:0000256" key="9">
    <source>
        <dbReference type="ARBA" id="ARBA00022840"/>
    </source>
</evidence>
<keyword evidence="5 12" id="KW-0808">Transferase</keyword>
<keyword evidence="7" id="KW-0547">Nucleotide-binding</keyword>
<evidence type="ECO:0000259" key="11">
    <source>
        <dbReference type="Pfam" id="PF06574"/>
    </source>
</evidence>
<keyword evidence="8" id="KW-0274">FAD</keyword>
<dbReference type="AlphaFoldDB" id="A0A4P7AIQ4"/>
<evidence type="ECO:0000256" key="2">
    <source>
        <dbReference type="ARBA" id="ARBA00012393"/>
    </source>
</evidence>
<evidence type="ECO:0000313" key="12">
    <source>
        <dbReference type="EMBL" id="QBQ07603.1"/>
    </source>
</evidence>